<evidence type="ECO:0000313" key="5">
    <source>
        <dbReference type="Proteomes" id="UP000741360"/>
    </source>
</evidence>
<feature type="transmembrane region" description="Helical" evidence="1">
    <location>
        <begin position="20"/>
        <end position="42"/>
    </location>
</feature>
<dbReference type="SMART" id="SM00471">
    <property type="entry name" value="HDc"/>
    <property type="match status" value="1"/>
</dbReference>
<dbReference type="PROSITE" id="PS51832">
    <property type="entry name" value="HD_GYP"/>
    <property type="match status" value="1"/>
</dbReference>
<protein>
    <submittedName>
        <fullName evidence="4">HD domain-containing protein</fullName>
    </submittedName>
</protein>
<proteinExistence type="predicted"/>
<reference evidence="4" key="1">
    <citation type="submission" date="2020-07" db="EMBL/GenBank/DDBJ databases">
        <title>Huge and variable diversity of episymbiotic CPR bacteria and DPANN archaea in groundwater ecosystems.</title>
        <authorList>
            <person name="He C.Y."/>
            <person name="Keren R."/>
            <person name="Whittaker M."/>
            <person name="Farag I.F."/>
            <person name="Doudna J."/>
            <person name="Cate J.H.D."/>
            <person name="Banfield J.F."/>
        </authorList>
    </citation>
    <scope>NUCLEOTIDE SEQUENCE</scope>
    <source>
        <strain evidence="4">NC_groundwater_717_Ag_S-0.2um_59_8</strain>
    </source>
</reference>
<dbReference type="InterPro" id="IPR003660">
    <property type="entry name" value="HAMP_dom"/>
</dbReference>
<dbReference type="Proteomes" id="UP000741360">
    <property type="component" value="Unassembled WGS sequence"/>
</dbReference>
<feature type="domain" description="HAMP" evidence="2">
    <location>
        <begin position="226"/>
        <end position="278"/>
    </location>
</feature>
<dbReference type="AlphaFoldDB" id="A0A932GNL8"/>
<dbReference type="PANTHER" id="PTHR45228:SF4">
    <property type="entry name" value="LIPOPROTEIN"/>
    <property type="match status" value="1"/>
</dbReference>
<keyword evidence="1" id="KW-0472">Membrane</keyword>
<keyword evidence="1" id="KW-0812">Transmembrane</keyword>
<dbReference type="EMBL" id="JACPSX010000094">
    <property type="protein sequence ID" value="MBI3014466.1"/>
    <property type="molecule type" value="Genomic_DNA"/>
</dbReference>
<dbReference type="SMART" id="SM00304">
    <property type="entry name" value="HAMP"/>
    <property type="match status" value="1"/>
</dbReference>
<keyword evidence="1" id="KW-1133">Transmembrane helix</keyword>
<dbReference type="CDD" id="cd06225">
    <property type="entry name" value="HAMP"/>
    <property type="match status" value="1"/>
</dbReference>
<dbReference type="SUPFAM" id="SSF109604">
    <property type="entry name" value="HD-domain/PDEase-like"/>
    <property type="match status" value="1"/>
</dbReference>
<evidence type="ECO:0000259" key="2">
    <source>
        <dbReference type="PROSITE" id="PS50885"/>
    </source>
</evidence>
<dbReference type="Gene3D" id="1.10.3210.10">
    <property type="entry name" value="Hypothetical protein af1432"/>
    <property type="match status" value="1"/>
</dbReference>
<sequence length="475" mass="52276">MQERAAGTARQIRLPVWRRLGWRLGASLLLLTALGILLSGLLQYRVQDRLLRQSLGSLLLNIARTGALLVNGDLHQAVVQAGQNDTAAYKTIRAQLLRIQETNRLGDPVYTLSHVGKDRARFAVISHGQEPVGKEYRLAREIQPILNRVLAEGTAAYTDIYRNEHGTWITAFAPIKNAGGHTVAALDVDFRADVYLAELAGVRRRLYLHSLAAAVLALAAGIFLARHITRPLAQISALARRVVEGDLSARVHITARDEIGMLGNVFYLMVERLRVSHRSMTDVLVRALEARGGETGSLSRVAQAALAVAEHLEISPTQREALELGALLHDIGEIRTPEAILQKPGPLTIEERRIVEQHPASGVDILETVPLLTPALDVVGGHHERYDGSGYPNRLHAEAIPLTARIFAMVDALDAMTHDRPYRSARPLAEALEELRQEAGKQFDPRVVEAALKIPQTRWAELLGCTEVRNSTRVS</sequence>
<evidence type="ECO:0000259" key="3">
    <source>
        <dbReference type="PROSITE" id="PS51832"/>
    </source>
</evidence>
<name>A0A932GNL8_UNCTE</name>
<evidence type="ECO:0000256" key="1">
    <source>
        <dbReference type="SAM" id="Phobius"/>
    </source>
</evidence>
<comment type="caution">
    <text evidence="4">The sequence shown here is derived from an EMBL/GenBank/DDBJ whole genome shotgun (WGS) entry which is preliminary data.</text>
</comment>
<gene>
    <name evidence="4" type="ORF">HYY65_05265</name>
</gene>
<dbReference type="InterPro" id="IPR037522">
    <property type="entry name" value="HD_GYP_dom"/>
</dbReference>
<organism evidence="4 5">
    <name type="scientific">Tectimicrobiota bacterium</name>
    <dbReference type="NCBI Taxonomy" id="2528274"/>
    <lineage>
        <taxon>Bacteria</taxon>
        <taxon>Pseudomonadati</taxon>
        <taxon>Nitrospinota/Tectimicrobiota group</taxon>
        <taxon>Candidatus Tectimicrobiota</taxon>
    </lineage>
</organism>
<dbReference type="InterPro" id="IPR052020">
    <property type="entry name" value="Cyclic_di-GMP/3'3'-cGAMP_PDE"/>
</dbReference>
<evidence type="ECO:0000313" key="4">
    <source>
        <dbReference type="EMBL" id="MBI3014466.1"/>
    </source>
</evidence>
<dbReference type="PANTHER" id="PTHR45228">
    <property type="entry name" value="CYCLIC DI-GMP PHOSPHODIESTERASE TM_0186-RELATED"/>
    <property type="match status" value="1"/>
</dbReference>
<feature type="domain" description="HD-GYP" evidence="3">
    <location>
        <begin position="273"/>
        <end position="467"/>
    </location>
</feature>
<dbReference type="GO" id="GO:0016020">
    <property type="term" value="C:membrane"/>
    <property type="evidence" value="ECO:0007669"/>
    <property type="project" value="InterPro"/>
</dbReference>
<dbReference type="SUPFAM" id="SSF158472">
    <property type="entry name" value="HAMP domain-like"/>
    <property type="match status" value="1"/>
</dbReference>
<dbReference type="Gene3D" id="6.10.340.10">
    <property type="match status" value="1"/>
</dbReference>
<dbReference type="GO" id="GO:0007165">
    <property type="term" value="P:signal transduction"/>
    <property type="evidence" value="ECO:0007669"/>
    <property type="project" value="InterPro"/>
</dbReference>
<dbReference type="Pfam" id="PF00672">
    <property type="entry name" value="HAMP"/>
    <property type="match status" value="1"/>
</dbReference>
<dbReference type="PROSITE" id="PS50885">
    <property type="entry name" value="HAMP"/>
    <property type="match status" value="1"/>
</dbReference>
<dbReference type="Pfam" id="PF13487">
    <property type="entry name" value="HD_5"/>
    <property type="match status" value="1"/>
</dbReference>
<dbReference type="InterPro" id="IPR003607">
    <property type="entry name" value="HD/PDEase_dom"/>
</dbReference>
<accession>A0A932GNL8</accession>
<dbReference type="CDD" id="cd00077">
    <property type="entry name" value="HDc"/>
    <property type="match status" value="1"/>
</dbReference>